<dbReference type="Gene3D" id="3.60.21.70">
    <property type="entry name" value="PhoD-like phosphatase"/>
    <property type="match status" value="1"/>
</dbReference>
<feature type="domain" description="PhoD-like phosphatase metallophosphatase" evidence="1">
    <location>
        <begin position="49"/>
        <end position="268"/>
    </location>
</feature>
<gene>
    <name evidence="2" type="ORF">FEE95_18380</name>
</gene>
<dbReference type="InterPro" id="IPR029052">
    <property type="entry name" value="Metallo-depent_PP-like"/>
</dbReference>
<dbReference type="InterPro" id="IPR038607">
    <property type="entry name" value="PhoD-like_sf"/>
</dbReference>
<dbReference type="PROSITE" id="PS51257">
    <property type="entry name" value="PROKAR_LIPOPROTEIN"/>
    <property type="match status" value="1"/>
</dbReference>
<proteinExistence type="predicted"/>
<dbReference type="AlphaFoldDB" id="A0A5S3PHV7"/>
<protein>
    <submittedName>
        <fullName evidence="2">Alkaline phosphatase family protein</fullName>
    </submittedName>
</protein>
<dbReference type="Proteomes" id="UP000310314">
    <property type="component" value="Unassembled WGS sequence"/>
</dbReference>
<dbReference type="RefSeq" id="WP_138659487.1">
    <property type="nucleotide sequence ID" value="NZ_VATY01000004.1"/>
</dbReference>
<dbReference type="CDD" id="cd07389">
    <property type="entry name" value="MPP_PhoD"/>
    <property type="match status" value="1"/>
</dbReference>
<dbReference type="Pfam" id="PF09423">
    <property type="entry name" value="PhoD"/>
    <property type="match status" value="1"/>
</dbReference>
<dbReference type="SUPFAM" id="SSF56300">
    <property type="entry name" value="Metallo-dependent phosphatases"/>
    <property type="match status" value="1"/>
</dbReference>
<dbReference type="PANTHER" id="PTHR33987">
    <property type="entry name" value="CALCINEURIN-LIKE METALLO-PHOSPHOESTERASE SUPERFAMILY PROTEIN"/>
    <property type="match status" value="1"/>
</dbReference>
<dbReference type="OrthoDB" id="9763616at2"/>
<evidence type="ECO:0000259" key="1">
    <source>
        <dbReference type="Pfam" id="PF09423"/>
    </source>
</evidence>
<keyword evidence="3" id="KW-1185">Reference proteome</keyword>
<sequence>MLKFVSILSVLFLFGCKTPKTQVSATIGKSDFTIAFGSCNKHDLPNLLWDDVKASNPDVWIWGGDIVYADTDDMTELRRTYAAQNEVVGYKDMKSEVPVIGSWDDHDYGLNDGGVEFSAKQDSQQELLNFLDVPKNSPRRKQEGVYTSHHYRTSWGTVSVIVLDTRYFRTAITPDTETNKRLKPNTYGEGSILGEVQWEWLAGELANSSSDFNVVISSIQFLSNEHGFECWGNFPHEVDRFNELVADSKAKGVIVLSGDRHISEFSKTKIEGMNYPLIDFTSSGLTHAYSKFSGEPNPFRVGEVVSTESFGVLEFDFDKGEVVFKMMGDGGAVLGELRQSY</sequence>
<organism evidence="2 3">
    <name type="scientific">Maribacter algarum</name>
    <name type="common">ex Zhang et al. 2020</name>
    <dbReference type="NCBI Taxonomy" id="2578118"/>
    <lineage>
        <taxon>Bacteria</taxon>
        <taxon>Pseudomonadati</taxon>
        <taxon>Bacteroidota</taxon>
        <taxon>Flavobacteriia</taxon>
        <taxon>Flavobacteriales</taxon>
        <taxon>Flavobacteriaceae</taxon>
        <taxon>Maribacter</taxon>
    </lineage>
</organism>
<dbReference type="InterPro" id="IPR018946">
    <property type="entry name" value="PhoD-like_MPP"/>
</dbReference>
<comment type="caution">
    <text evidence="2">The sequence shown here is derived from an EMBL/GenBank/DDBJ whole genome shotgun (WGS) entry which is preliminary data.</text>
</comment>
<evidence type="ECO:0000313" key="2">
    <source>
        <dbReference type="EMBL" id="TMM53864.1"/>
    </source>
</evidence>
<dbReference type="EMBL" id="VATY01000004">
    <property type="protein sequence ID" value="TMM53864.1"/>
    <property type="molecule type" value="Genomic_DNA"/>
</dbReference>
<evidence type="ECO:0000313" key="3">
    <source>
        <dbReference type="Proteomes" id="UP000310314"/>
    </source>
</evidence>
<dbReference type="PANTHER" id="PTHR33987:SF1">
    <property type="entry name" value="CALCINEURIN-LIKE METALLO-PHOSPHOESTERASE SUPERFAMILY PROTEIN"/>
    <property type="match status" value="1"/>
</dbReference>
<accession>A0A5S3PHV7</accession>
<name>A0A5S3PHV7_9FLAO</name>
<reference evidence="2 3" key="1">
    <citation type="submission" date="2019-05" db="EMBL/GenBank/DDBJ databases">
        <authorList>
            <person name="Zhang J.-Y."/>
            <person name="Feg X."/>
            <person name="Du Z.-J."/>
        </authorList>
    </citation>
    <scope>NUCLEOTIDE SEQUENCE [LARGE SCALE GENOMIC DNA]</scope>
    <source>
        <strain evidence="2 3">RZ26</strain>
    </source>
</reference>